<dbReference type="InterPro" id="IPR023210">
    <property type="entry name" value="NADP_OxRdtase_dom"/>
</dbReference>
<protein>
    <submittedName>
        <fullName evidence="2">Aldo/keto reductase</fullName>
    </submittedName>
</protein>
<dbReference type="EMBL" id="JAPDOD010000006">
    <property type="protein sequence ID" value="MDA0160716.1"/>
    <property type="molecule type" value="Genomic_DNA"/>
</dbReference>
<evidence type="ECO:0000313" key="2">
    <source>
        <dbReference type="EMBL" id="MDA0160716.1"/>
    </source>
</evidence>
<accession>A0A9X3MPZ1</accession>
<evidence type="ECO:0000313" key="3">
    <source>
        <dbReference type="Proteomes" id="UP001149140"/>
    </source>
</evidence>
<organism evidence="2 3">
    <name type="scientific">Solirubrobacter ginsenosidimutans</name>
    <dbReference type="NCBI Taxonomy" id="490573"/>
    <lineage>
        <taxon>Bacteria</taxon>
        <taxon>Bacillati</taxon>
        <taxon>Actinomycetota</taxon>
        <taxon>Thermoleophilia</taxon>
        <taxon>Solirubrobacterales</taxon>
        <taxon>Solirubrobacteraceae</taxon>
        <taxon>Solirubrobacter</taxon>
    </lineage>
</organism>
<sequence length="297" mass="31788">MARLGLGCAPLGGLFSEVSETDAHATVEAAWDAGVRFFDVAPQYGLGLAERRLGEALRGRSDFRVSTKVGRLVVPRGEGDGQDASQFAGMTEELRFDFTRDGVLRSLEASLERLCVDRIDVVHVHDPDEHLQAALTQAIPALLELRAQGVVGAVGAGMNHAAPLRRIVRETDVDRILLAGRYTLLDRSGLSLLDLCFERGVSVIAGGVFNSGVLADPRPGATFDYAPASTEVIELARSIGHICSEQGVPLTAAAVQFPARHPAVETVLVGARSAREVRANADAFEFPVPAQLWDELD</sequence>
<reference evidence="2" key="1">
    <citation type="submission" date="2022-10" db="EMBL/GenBank/DDBJ databases">
        <title>The WGS of Solirubrobacter ginsenosidimutans DSM 21036.</title>
        <authorList>
            <person name="Jiang Z."/>
        </authorList>
    </citation>
    <scope>NUCLEOTIDE SEQUENCE</scope>
    <source>
        <strain evidence="2">DSM 21036</strain>
    </source>
</reference>
<dbReference type="RefSeq" id="WP_270039704.1">
    <property type="nucleotide sequence ID" value="NZ_JAPDOD010000006.1"/>
</dbReference>
<dbReference type="InterPro" id="IPR020471">
    <property type="entry name" value="AKR"/>
</dbReference>
<comment type="caution">
    <text evidence="2">The sequence shown here is derived from an EMBL/GenBank/DDBJ whole genome shotgun (WGS) entry which is preliminary data.</text>
</comment>
<dbReference type="PANTHER" id="PTHR42686:SF1">
    <property type="entry name" value="GH17980P-RELATED"/>
    <property type="match status" value="1"/>
</dbReference>
<name>A0A9X3MPZ1_9ACTN</name>
<evidence type="ECO:0000259" key="1">
    <source>
        <dbReference type="Pfam" id="PF00248"/>
    </source>
</evidence>
<keyword evidence="3" id="KW-1185">Reference proteome</keyword>
<dbReference type="GO" id="GO:0005829">
    <property type="term" value="C:cytosol"/>
    <property type="evidence" value="ECO:0007669"/>
    <property type="project" value="TreeGrafter"/>
</dbReference>
<gene>
    <name evidence="2" type="ORF">OM076_10605</name>
</gene>
<feature type="domain" description="NADP-dependent oxidoreductase" evidence="1">
    <location>
        <begin position="3"/>
        <end position="297"/>
    </location>
</feature>
<dbReference type="AlphaFoldDB" id="A0A9X3MPZ1"/>
<dbReference type="Gene3D" id="3.20.20.100">
    <property type="entry name" value="NADP-dependent oxidoreductase domain"/>
    <property type="match status" value="1"/>
</dbReference>
<dbReference type="SUPFAM" id="SSF51430">
    <property type="entry name" value="NAD(P)-linked oxidoreductase"/>
    <property type="match status" value="1"/>
</dbReference>
<dbReference type="GO" id="GO:0016491">
    <property type="term" value="F:oxidoreductase activity"/>
    <property type="evidence" value="ECO:0007669"/>
    <property type="project" value="InterPro"/>
</dbReference>
<dbReference type="Proteomes" id="UP001149140">
    <property type="component" value="Unassembled WGS sequence"/>
</dbReference>
<dbReference type="PANTHER" id="PTHR42686">
    <property type="entry name" value="GH17980P-RELATED"/>
    <property type="match status" value="1"/>
</dbReference>
<dbReference type="Pfam" id="PF00248">
    <property type="entry name" value="Aldo_ket_red"/>
    <property type="match status" value="1"/>
</dbReference>
<dbReference type="InterPro" id="IPR036812">
    <property type="entry name" value="NAD(P)_OxRdtase_dom_sf"/>
</dbReference>
<proteinExistence type="predicted"/>